<protein>
    <recommendedName>
        <fullName evidence="11">ABC transporter permease</fullName>
    </recommendedName>
</protein>
<dbReference type="Pfam" id="PF03379">
    <property type="entry name" value="CcmB"/>
    <property type="match status" value="1"/>
</dbReference>
<evidence type="ECO:0000256" key="4">
    <source>
        <dbReference type="ARBA" id="ARBA00022692"/>
    </source>
</evidence>
<feature type="transmembrane region" description="Helical" evidence="8">
    <location>
        <begin position="68"/>
        <end position="101"/>
    </location>
</feature>
<organism evidence="9 10">
    <name type="scientific">Ravibacter arvi</name>
    <dbReference type="NCBI Taxonomy" id="2051041"/>
    <lineage>
        <taxon>Bacteria</taxon>
        <taxon>Pseudomonadati</taxon>
        <taxon>Bacteroidota</taxon>
        <taxon>Cytophagia</taxon>
        <taxon>Cytophagales</taxon>
        <taxon>Spirosomataceae</taxon>
        <taxon>Ravibacter</taxon>
    </lineage>
</organism>
<comment type="caution">
    <text evidence="9">The sequence shown here is derived from an EMBL/GenBank/DDBJ whole genome shotgun (WGS) entry which is preliminary data.</text>
</comment>
<evidence type="ECO:0000256" key="8">
    <source>
        <dbReference type="SAM" id="Phobius"/>
    </source>
</evidence>
<feature type="transmembrane region" description="Helical" evidence="8">
    <location>
        <begin position="146"/>
        <end position="164"/>
    </location>
</feature>
<dbReference type="EMBL" id="BAABEY010000001">
    <property type="protein sequence ID" value="GAA4431141.1"/>
    <property type="molecule type" value="Genomic_DNA"/>
</dbReference>
<comment type="subcellular location">
    <subcellularLocation>
        <location evidence="1">Membrane</location>
        <topology evidence="1">Multi-pass membrane protein</topology>
    </subcellularLocation>
</comment>
<feature type="transmembrane region" description="Helical" evidence="8">
    <location>
        <begin position="184"/>
        <end position="205"/>
    </location>
</feature>
<dbReference type="InterPro" id="IPR003544">
    <property type="entry name" value="Cyt_c_biogenesis_CcmB"/>
</dbReference>
<keyword evidence="4 8" id="KW-0812">Transmembrane</keyword>
<keyword evidence="6 8" id="KW-1133">Transmembrane helix</keyword>
<accession>A0ABP8LMJ2</accession>
<reference evidence="10" key="1">
    <citation type="journal article" date="2019" name="Int. J. Syst. Evol. Microbiol.">
        <title>The Global Catalogue of Microorganisms (GCM) 10K type strain sequencing project: providing services to taxonomists for standard genome sequencing and annotation.</title>
        <authorList>
            <consortium name="The Broad Institute Genomics Platform"/>
            <consortium name="The Broad Institute Genome Sequencing Center for Infectious Disease"/>
            <person name="Wu L."/>
            <person name="Ma J."/>
        </authorList>
    </citation>
    <scope>NUCLEOTIDE SEQUENCE [LARGE SCALE GENOMIC DNA]</scope>
    <source>
        <strain evidence="10">JCM 31920</strain>
    </source>
</reference>
<evidence type="ECO:0000256" key="6">
    <source>
        <dbReference type="ARBA" id="ARBA00022989"/>
    </source>
</evidence>
<feature type="transmembrane region" description="Helical" evidence="8">
    <location>
        <begin position="7"/>
        <end position="27"/>
    </location>
</feature>
<sequence>MELRQRYALNGMVLYIVSTVFICYLHFNLNQNLLNPIVWNTLFWIILMFTAVNAIGKSFSQDSDGRILYYYTLTSPIAIILAKIIYNSLLMTVLTLSGFLVYQLAMGNPVDDLGMFLLALLLGSIGFASVLTMISAIASKAGNNGMLMAVLSFPMVIPLLLMAVKMSKNAMDGLDASVSYDEIAVLLAIDALVIALSLILFPYIWKS</sequence>
<evidence type="ECO:0000313" key="10">
    <source>
        <dbReference type="Proteomes" id="UP001501508"/>
    </source>
</evidence>
<evidence type="ECO:0008006" key="11">
    <source>
        <dbReference type="Google" id="ProtNLM"/>
    </source>
</evidence>
<evidence type="ECO:0000256" key="5">
    <source>
        <dbReference type="ARBA" id="ARBA00022748"/>
    </source>
</evidence>
<evidence type="ECO:0000256" key="2">
    <source>
        <dbReference type="ARBA" id="ARBA00010544"/>
    </source>
</evidence>
<evidence type="ECO:0000256" key="1">
    <source>
        <dbReference type="ARBA" id="ARBA00004141"/>
    </source>
</evidence>
<keyword evidence="7 8" id="KW-0472">Membrane</keyword>
<dbReference type="PANTHER" id="PTHR30070:SF1">
    <property type="entry name" value="CYTOCHROME C BIOGENESIS B-RELATED"/>
    <property type="match status" value="1"/>
</dbReference>
<keyword evidence="10" id="KW-1185">Reference proteome</keyword>
<keyword evidence="5" id="KW-0201">Cytochrome c-type biogenesis</keyword>
<evidence type="ECO:0000313" key="9">
    <source>
        <dbReference type="EMBL" id="GAA4431141.1"/>
    </source>
</evidence>
<proteinExistence type="inferred from homology"/>
<evidence type="ECO:0000256" key="3">
    <source>
        <dbReference type="ARBA" id="ARBA00022448"/>
    </source>
</evidence>
<evidence type="ECO:0000256" key="7">
    <source>
        <dbReference type="ARBA" id="ARBA00023136"/>
    </source>
</evidence>
<feature type="transmembrane region" description="Helical" evidence="8">
    <location>
        <begin position="33"/>
        <end position="56"/>
    </location>
</feature>
<dbReference type="PANTHER" id="PTHR30070">
    <property type="entry name" value="HEME EXPORTER PROTEIN B"/>
    <property type="match status" value="1"/>
</dbReference>
<keyword evidence="3" id="KW-0813">Transport</keyword>
<feature type="transmembrane region" description="Helical" evidence="8">
    <location>
        <begin position="113"/>
        <end position="134"/>
    </location>
</feature>
<dbReference type="Proteomes" id="UP001501508">
    <property type="component" value="Unassembled WGS sequence"/>
</dbReference>
<gene>
    <name evidence="9" type="ORF">GCM10023091_01350</name>
</gene>
<name>A0ABP8LMJ2_9BACT</name>
<comment type="similarity">
    <text evidence="2">Belongs to the CcmB/CycW/HelB family.</text>
</comment>